<dbReference type="Proteomes" id="UP000033058">
    <property type="component" value="Chromosome"/>
</dbReference>
<dbReference type="Gene3D" id="1.25.40.10">
    <property type="entry name" value="Tetratricopeptide repeat domain"/>
    <property type="match status" value="5"/>
</dbReference>
<evidence type="ECO:0000313" key="2">
    <source>
        <dbReference type="EMBL" id="AKB40144.1"/>
    </source>
</evidence>
<reference evidence="2 3" key="1">
    <citation type="submission" date="2014-07" db="EMBL/GenBank/DDBJ databases">
        <title>Methanogenic archaea and the global carbon cycle.</title>
        <authorList>
            <person name="Henriksen J.R."/>
            <person name="Luke J."/>
            <person name="Reinhart S."/>
            <person name="Benedict M.N."/>
            <person name="Youngblut N.D."/>
            <person name="Metcalf M.E."/>
            <person name="Whitaker R.J."/>
            <person name="Metcalf W.W."/>
        </authorList>
    </citation>
    <scope>NUCLEOTIDE SEQUENCE [LARGE SCALE GENOMIC DNA]</scope>
    <source>
        <strain evidence="2 3">WWM610</strain>
    </source>
</reference>
<accession>A0A0E3PWL1</accession>
<evidence type="ECO:0008006" key="4">
    <source>
        <dbReference type="Google" id="ProtNLM"/>
    </source>
</evidence>
<feature type="repeat" description="TPR" evidence="1">
    <location>
        <begin position="679"/>
        <end position="712"/>
    </location>
</feature>
<dbReference type="InterPro" id="IPR011990">
    <property type="entry name" value="TPR-like_helical_dom_sf"/>
</dbReference>
<dbReference type="AlphaFoldDB" id="A0A0E3PWL1"/>
<dbReference type="PANTHER" id="PTHR10790:SF51">
    <property type="entry name" value="TETRATRICOPEPTIDE REPEAT PROTEIN"/>
    <property type="match status" value="1"/>
</dbReference>
<protein>
    <recommendedName>
        <fullName evidence="4">Tetratricopeptide repeat protein</fullName>
    </recommendedName>
</protein>
<dbReference type="PATRIC" id="fig|1434117.4.peg.1457"/>
<dbReference type="PROSITE" id="PS50005">
    <property type="entry name" value="TPR"/>
    <property type="match status" value="2"/>
</dbReference>
<dbReference type="Pfam" id="PF13181">
    <property type="entry name" value="TPR_8"/>
    <property type="match status" value="3"/>
</dbReference>
<dbReference type="InterPro" id="IPR019734">
    <property type="entry name" value="TPR_rpt"/>
</dbReference>
<dbReference type="SMART" id="SM00028">
    <property type="entry name" value="TPR"/>
    <property type="match status" value="8"/>
</dbReference>
<dbReference type="GeneID" id="24850828"/>
<organism evidence="2 3">
    <name type="scientific">Methanosarcina mazei WWM610</name>
    <dbReference type="NCBI Taxonomy" id="1434117"/>
    <lineage>
        <taxon>Archaea</taxon>
        <taxon>Methanobacteriati</taxon>
        <taxon>Methanobacteriota</taxon>
        <taxon>Stenosarchaea group</taxon>
        <taxon>Methanomicrobia</taxon>
        <taxon>Methanosarcinales</taxon>
        <taxon>Methanosarcinaceae</taxon>
        <taxon>Methanosarcina</taxon>
    </lineage>
</organism>
<sequence length="785" mass="90606">MSRQFADKIQRILETSLVQINTGKTKKAFENLAKAEKLLDKAKRPDYQCSILMLKGRAFLAEQRNEEALQEFQKLMEFSVPLFLDAPENPVHQYYVYNSFGFTIKALSEIDSVSKMEEYFYRDKKYFDKIFAAYDELIARVPDNSEYIQNYLKVLENIMTYHLDAQKLEEEPVIFERIVQNYGRLFELVPGKLELFKKLQLLTEQFKNYCLLSRNFEAANTVFGQIEEIYSGILKKEPGHILVSAHLLFLYETSADLYTKLGKIEKAEESYLQALDFLSKKQRASPGNTTYVRQQGKVYRMLGRAFYEAGDSGKAAQYAGKALEILRELAGKNPEDLHYQYEISDDFTGLGKLFEDIGDIERAKECHMQEINIYRNIHERDPEDEVSEANIAATLDRIGHLYAGKGETETAKQYYEQGLEAYEKLSESYPEDIDHEVGIANTLGYIGKQYSDPEPETALKYYKKALGILEDVVQTFPDVPVYKEDLIQTLGDLESLASGQKQYENAILYRERITELSRQLASENPENLDYKKELALSFKHMGLLYEKAEKPEPAKQQYSKSADVFRQVLQNENEKDLMKGLLALDLQKQATILIHEKNYGLAKEYLVLLRDYYEALYEKDPEKPENWKAVCEIRTLCGILHKSMGNYDAAIQIYKSVFSVLNKHPVSDPDNPDYQSIIGVLYTQLGIAYHLADEYDKSKEAFEKSIPINVKLLDEETENFLHMGDMAVAFTEYSKLLTSMGMKKEAEEYAAKADEIKEKIMKKFRFDESTMFDESTIEDGDKKDL</sequence>
<dbReference type="PANTHER" id="PTHR10790">
    <property type="entry name" value="TPR-DOMAIN CONTAINING PROTEIN"/>
    <property type="match status" value="1"/>
</dbReference>
<keyword evidence="1" id="KW-0802">TPR repeat</keyword>
<dbReference type="HOGENOM" id="CLU_020517_0_0_2"/>
<dbReference type="RefSeq" id="WP_048037386.1">
    <property type="nucleotide sequence ID" value="NZ_CP009509.1"/>
</dbReference>
<dbReference type="EMBL" id="CP009509">
    <property type="protein sequence ID" value="AKB40144.1"/>
    <property type="molecule type" value="Genomic_DNA"/>
</dbReference>
<dbReference type="SUPFAM" id="SSF48452">
    <property type="entry name" value="TPR-like"/>
    <property type="match status" value="3"/>
</dbReference>
<evidence type="ECO:0000256" key="1">
    <source>
        <dbReference type="PROSITE-ProRule" id="PRU00339"/>
    </source>
</evidence>
<gene>
    <name evidence="2" type="ORF">MSMAW_1153</name>
</gene>
<feature type="repeat" description="TPR" evidence="1">
    <location>
        <begin position="392"/>
        <end position="425"/>
    </location>
</feature>
<proteinExistence type="predicted"/>
<name>A0A0E3PWL1_METMZ</name>
<evidence type="ECO:0000313" key="3">
    <source>
        <dbReference type="Proteomes" id="UP000033058"/>
    </source>
</evidence>